<sequence>MNSIAVVFVALVLVVNRSAGSWKRSQTTSDIETSKGLPNWENGGNRVRSIDDINGIDEGGRLFLRLEEELESVSRDIDKKFLVRECGGREILTEDEVAGSNLENSDV</sequence>
<keyword evidence="3" id="KW-1185">Reference proteome</keyword>
<dbReference type="EMBL" id="JXTC01000013">
    <property type="protein sequence ID" value="POO00391.1"/>
    <property type="molecule type" value="Genomic_DNA"/>
</dbReference>
<protein>
    <recommendedName>
        <fullName evidence="4">Transmembrane protein</fullName>
    </recommendedName>
</protein>
<comment type="caution">
    <text evidence="2">The sequence shown here is derived from an EMBL/GenBank/DDBJ whole genome shotgun (WGS) entry which is preliminary data.</text>
</comment>
<name>A0A2P5FRJ5_TREOI</name>
<evidence type="ECO:0000313" key="2">
    <source>
        <dbReference type="EMBL" id="POO00391.1"/>
    </source>
</evidence>
<feature type="chain" id="PRO_5015163775" description="Transmembrane protein" evidence="1">
    <location>
        <begin position="21"/>
        <end position="107"/>
    </location>
</feature>
<accession>A0A2P5FRJ5</accession>
<feature type="signal peptide" evidence="1">
    <location>
        <begin position="1"/>
        <end position="20"/>
    </location>
</feature>
<keyword evidence="1" id="KW-0732">Signal</keyword>
<proteinExistence type="predicted"/>
<organism evidence="2 3">
    <name type="scientific">Trema orientale</name>
    <name type="common">Charcoal tree</name>
    <name type="synonym">Celtis orientalis</name>
    <dbReference type="NCBI Taxonomy" id="63057"/>
    <lineage>
        <taxon>Eukaryota</taxon>
        <taxon>Viridiplantae</taxon>
        <taxon>Streptophyta</taxon>
        <taxon>Embryophyta</taxon>
        <taxon>Tracheophyta</taxon>
        <taxon>Spermatophyta</taxon>
        <taxon>Magnoliopsida</taxon>
        <taxon>eudicotyledons</taxon>
        <taxon>Gunneridae</taxon>
        <taxon>Pentapetalae</taxon>
        <taxon>rosids</taxon>
        <taxon>fabids</taxon>
        <taxon>Rosales</taxon>
        <taxon>Cannabaceae</taxon>
        <taxon>Trema</taxon>
    </lineage>
</organism>
<gene>
    <name evidence="2" type="ORF">TorRG33x02_038040</name>
</gene>
<evidence type="ECO:0008006" key="4">
    <source>
        <dbReference type="Google" id="ProtNLM"/>
    </source>
</evidence>
<dbReference type="InParanoid" id="A0A2P5FRJ5"/>
<evidence type="ECO:0000256" key="1">
    <source>
        <dbReference type="SAM" id="SignalP"/>
    </source>
</evidence>
<dbReference type="Proteomes" id="UP000237000">
    <property type="component" value="Unassembled WGS sequence"/>
</dbReference>
<dbReference type="AlphaFoldDB" id="A0A2P5FRJ5"/>
<reference evidence="3" key="1">
    <citation type="submission" date="2016-06" db="EMBL/GenBank/DDBJ databases">
        <title>Parallel loss of symbiosis genes in relatives of nitrogen-fixing non-legume Parasponia.</title>
        <authorList>
            <person name="Van Velzen R."/>
            <person name="Holmer R."/>
            <person name="Bu F."/>
            <person name="Rutten L."/>
            <person name="Van Zeijl A."/>
            <person name="Liu W."/>
            <person name="Santuari L."/>
            <person name="Cao Q."/>
            <person name="Sharma T."/>
            <person name="Shen D."/>
            <person name="Roswanjaya Y."/>
            <person name="Wardhani T."/>
            <person name="Kalhor M.S."/>
            <person name="Jansen J."/>
            <person name="Van den Hoogen J."/>
            <person name="Gungor B."/>
            <person name="Hartog M."/>
            <person name="Hontelez J."/>
            <person name="Verver J."/>
            <person name="Yang W.-C."/>
            <person name="Schijlen E."/>
            <person name="Repin R."/>
            <person name="Schilthuizen M."/>
            <person name="Schranz E."/>
            <person name="Heidstra R."/>
            <person name="Miyata K."/>
            <person name="Fedorova E."/>
            <person name="Kohlen W."/>
            <person name="Bisseling T."/>
            <person name="Smit S."/>
            <person name="Geurts R."/>
        </authorList>
    </citation>
    <scope>NUCLEOTIDE SEQUENCE [LARGE SCALE GENOMIC DNA]</scope>
    <source>
        <strain evidence="3">cv. RG33-2</strain>
    </source>
</reference>
<evidence type="ECO:0000313" key="3">
    <source>
        <dbReference type="Proteomes" id="UP000237000"/>
    </source>
</evidence>